<keyword evidence="8" id="KW-1185">Reference proteome</keyword>
<dbReference type="AlphaFoldDB" id="A0A2T6C7E7"/>
<evidence type="ECO:0000256" key="6">
    <source>
        <dbReference type="SAM" id="Phobius"/>
    </source>
</evidence>
<evidence type="ECO:0000313" key="7">
    <source>
        <dbReference type="EMBL" id="PTX64240.1"/>
    </source>
</evidence>
<evidence type="ECO:0000256" key="2">
    <source>
        <dbReference type="ARBA" id="ARBA00022475"/>
    </source>
</evidence>
<protein>
    <submittedName>
        <fullName evidence="7">Cytochrome c oxidase subunit 4</fullName>
    </submittedName>
</protein>
<keyword evidence="4 6" id="KW-1133">Transmembrane helix</keyword>
<evidence type="ECO:0000256" key="5">
    <source>
        <dbReference type="ARBA" id="ARBA00023136"/>
    </source>
</evidence>
<feature type="transmembrane region" description="Helical" evidence="6">
    <location>
        <begin position="25"/>
        <end position="45"/>
    </location>
</feature>
<reference evidence="7 8" key="1">
    <citation type="submission" date="2018-04" db="EMBL/GenBank/DDBJ databases">
        <title>Genomic Encyclopedia of Archaeal and Bacterial Type Strains, Phase II (KMG-II): from individual species to whole genera.</title>
        <authorList>
            <person name="Goeker M."/>
        </authorList>
    </citation>
    <scope>NUCLEOTIDE SEQUENCE [LARGE SCALE GENOMIC DNA]</scope>
    <source>
        <strain evidence="7 8">DSM 45787</strain>
    </source>
</reference>
<proteinExistence type="predicted"/>
<comment type="caution">
    <text evidence="7">The sequence shown here is derived from an EMBL/GenBank/DDBJ whole genome shotgun (WGS) entry which is preliminary data.</text>
</comment>
<accession>A0A2T6C7E7</accession>
<dbReference type="RefSeq" id="WP_108021815.1">
    <property type="nucleotide sequence ID" value="NZ_QBKR01000003.1"/>
</dbReference>
<dbReference type="Pfam" id="PF03626">
    <property type="entry name" value="COX4_pro"/>
    <property type="match status" value="1"/>
</dbReference>
<evidence type="ECO:0000256" key="4">
    <source>
        <dbReference type="ARBA" id="ARBA00022989"/>
    </source>
</evidence>
<keyword evidence="3 6" id="KW-0812">Transmembrane</keyword>
<dbReference type="GO" id="GO:0005886">
    <property type="term" value="C:plasma membrane"/>
    <property type="evidence" value="ECO:0007669"/>
    <property type="project" value="UniProtKB-SubCell"/>
</dbReference>
<feature type="transmembrane region" description="Helical" evidence="6">
    <location>
        <begin position="79"/>
        <end position="104"/>
    </location>
</feature>
<name>A0A2T6C7E7_9BACL</name>
<feature type="transmembrane region" description="Helical" evidence="6">
    <location>
        <begin position="52"/>
        <end position="73"/>
    </location>
</feature>
<gene>
    <name evidence="7" type="ORF">C8P63_10322</name>
</gene>
<organism evidence="7 8">
    <name type="scientific">Melghirimyces profundicolus</name>
    <dbReference type="NCBI Taxonomy" id="1242148"/>
    <lineage>
        <taxon>Bacteria</taxon>
        <taxon>Bacillati</taxon>
        <taxon>Bacillota</taxon>
        <taxon>Bacilli</taxon>
        <taxon>Bacillales</taxon>
        <taxon>Thermoactinomycetaceae</taxon>
        <taxon>Melghirimyces</taxon>
    </lineage>
</organism>
<evidence type="ECO:0000256" key="1">
    <source>
        <dbReference type="ARBA" id="ARBA00004651"/>
    </source>
</evidence>
<dbReference type="OrthoDB" id="2989516at2"/>
<evidence type="ECO:0000313" key="8">
    <source>
        <dbReference type="Proteomes" id="UP000244240"/>
    </source>
</evidence>
<comment type="subcellular location">
    <subcellularLocation>
        <location evidence="1">Cell membrane</location>
        <topology evidence="1">Multi-pass membrane protein</topology>
    </subcellularLocation>
</comment>
<dbReference type="InterPro" id="IPR005171">
    <property type="entry name" value="Cyt_c_oxidase_su4_prok"/>
</dbReference>
<keyword evidence="2" id="KW-1003">Cell membrane</keyword>
<keyword evidence="5 6" id="KW-0472">Membrane</keyword>
<evidence type="ECO:0000256" key="3">
    <source>
        <dbReference type="ARBA" id="ARBA00022692"/>
    </source>
</evidence>
<dbReference type="EMBL" id="QBKR01000003">
    <property type="protein sequence ID" value="PTX64240.1"/>
    <property type="molecule type" value="Genomic_DNA"/>
</dbReference>
<sequence length="105" mass="11627">MAQLEKATGKSEMAREAHGETTGKYLLSFLWMLLMTVVSFVLVGMNLLPSHLLLPAILFLAAIQVVLQLFTFMHLDFKWYLTASIFMGGGCIVAATAIVAMVFWV</sequence>
<dbReference type="Proteomes" id="UP000244240">
    <property type="component" value="Unassembled WGS sequence"/>
</dbReference>